<proteinExistence type="predicted"/>
<protein>
    <recommendedName>
        <fullName evidence="4">DUF3617 family protein</fullName>
    </recommendedName>
</protein>
<evidence type="ECO:0008006" key="4">
    <source>
        <dbReference type="Google" id="ProtNLM"/>
    </source>
</evidence>
<evidence type="ECO:0000256" key="1">
    <source>
        <dbReference type="SAM" id="MobiDB-lite"/>
    </source>
</evidence>
<organism evidence="2 3">
    <name type="scientific">Undibacterium macrobrachii</name>
    <dbReference type="NCBI Taxonomy" id="1119058"/>
    <lineage>
        <taxon>Bacteria</taxon>
        <taxon>Pseudomonadati</taxon>
        <taxon>Pseudomonadota</taxon>
        <taxon>Betaproteobacteria</taxon>
        <taxon>Burkholderiales</taxon>
        <taxon>Oxalobacteraceae</taxon>
        <taxon>Undibacterium</taxon>
    </lineage>
</organism>
<feature type="region of interest" description="Disordered" evidence="1">
    <location>
        <begin position="141"/>
        <end position="160"/>
    </location>
</feature>
<name>A0ABQ2XIC9_9BURK</name>
<reference evidence="3" key="1">
    <citation type="journal article" date="2019" name="Int. J. Syst. Evol. Microbiol.">
        <title>The Global Catalogue of Microorganisms (GCM) 10K type strain sequencing project: providing services to taxonomists for standard genome sequencing and annotation.</title>
        <authorList>
            <consortium name="The Broad Institute Genomics Platform"/>
            <consortium name="The Broad Institute Genome Sequencing Center for Infectious Disease"/>
            <person name="Wu L."/>
            <person name="Ma J."/>
        </authorList>
    </citation>
    <scope>NUCLEOTIDE SEQUENCE [LARGE SCALE GENOMIC DNA]</scope>
    <source>
        <strain evidence="3">KCTC 23916</strain>
    </source>
</reference>
<sequence length="160" mass="17278">MEFNAYQCAPSAVSIFKRNLLFISLCTISAHSTYAAESKFSGTWSVDMRTPEQKTLRAKCGEATFVLLQTGKKITGSHTMTTVDCGRINEGGQGTVNGRVVGNHALLSVTSGRNGAVVKGVATLTDKRLDWKITEEIKAGEPEGDSPLILKKGTLRRTDK</sequence>
<dbReference type="Proteomes" id="UP000620127">
    <property type="component" value="Unassembled WGS sequence"/>
</dbReference>
<accession>A0ABQ2XIC9</accession>
<evidence type="ECO:0000313" key="2">
    <source>
        <dbReference type="EMBL" id="GGX17355.1"/>
    </source>
</evidence>
<gene>
    <name evidence="2" type="ORF">GCM10011282_24260</name>
</gene>
<dbReference type="EMBL" id="BMYT01000004">
    <property type="protein sequence ID" value="GGX17355.1"/>
    <property type="molecule type" value="Genomic_DNA"/>
</dbReference>
<comment type="caution">
    <text evidence="2">The sequence shown here is derived from an EMBL/GenBank/DDBJ whole genome shotgun (WGS) entry which is preliminary data.</text>
</comment>
<dbReference type="RefSeq" id="WP_189346419.1">
    <property type="nucleotide sequence ID" value="NZ_BMYT01000004.1"/>
</dbReference>
<evidence type="ECO:0000313" key="3">
    <source>
        <dbReference type="Proteomes" id="UP000620127"/>
    </source>
</evidence>
<keyword evidence="3" id="KW-1185">Reference proteome</keyword>